<feature type="chain" id="PRO_5041654910" evidence="8">
    <location>
        <begin position="31"/>
        <end position="412"/>
    </location>
</feature>
<dbReference type="GO" id="GO:0008234">
    <property type="term" value="F:cysteine-type peptidase activity"/>
    <property type="evidence" value="ECO:0007669"/>
    <property type="project" value="UniProtKB-KW"/>
</dbReference>
<evidence type="ECO:0000256" key="8">
    <source>
        <dbReference type="SAM" id="SignalP"/>
    </source>
</evidence>
<dbReference type="SUPFAM" id="SSF54001">
    <property type="entry name" value="Cysteine proteinases"/>
    <property type="match status" value="1"/>
</dbReference>
<feature type="domain" description="NlpC/P60" evidence="9">
    <location>
        <begin position="294"/>
        <end position="412"/>
    </location>
</feature>
<evidence type="ECO:0000256" key="5">
    <source>
        <dbReference type="ARBA" id="ARBA00022807"/>
    </source>
</evidence>
<feature type="coiled-coil region" evidence="6">
    <location>
        <begin position="69"/>
        <end position="117"/>
    </location>
</feature>
<dbReference type="InterPro" id="IPR057309">
    <property type="entry name" value="PcsB_CC"/>
</dbReference>
<sequence length="412" mass="43642">MESKTLVKRILTGTLALAVAASASFLPVSAADSTDSMKAKQSSLAEQQKQNDSDLAALRQNKSEKTAYAAALQAQLDTIEEQVNNYNNQITDLDLQAQKAQTEINAAQKSIQQDTDKLKERLCALYKGGGASRLEVLLSSKSLIDLADKSEAVSVVTDHDTQLINQLKAEKEAVQKKAASIKAKKQQVVALKADVNTKQQQLTDTLSETNQFLADLGQKEIDLESQSTTLEAQTAKLSTAIASWSQSQSSASSSSAKQNSQQAAAASDNSETDDNDSGSNSQSSGSGSSSSASSSSFSSVIAKAESALGKPYVMGAAGPNAFDCSGLICWAYGISRTTAQGLYNESSRVSVSDRQPGDLIFFSGTYNCGDTVTHVGIYIGSNMMIDAENGGVSECSTESSYNLQHFYAYGRL</sequence>
<dbReference type="InterPro" id="IPR038765">
    <property type="entry name" value="Papain-like_cys_pep_sf"/>
</dbReference>
<organism evidence="10 11">
    <name type="scientific">Caproicibacterium argilliputei</name>
    <dbReference type="NCBI Taxonomy" id="3030016"/>
    <lineage>
        <taxon>Bacteria</taxon>
        <taxon>Bacillati</taxon>
        <taxon>Bacillota</taxon>
        <taxon>Clostridia</taxon>
        <taxon>Eubacteriales</taxon>
        <taxon>Oscillospiraceae</taxon>
        <taxon>Caproicibacterium</taxon>
    </lineage>
</organism>
<evidence type="ECO:0000256" key="1">
    <source>
        <dbReference type="ARBA" id="ARBA00007074"/>
    </source>
</evidence>
<dbReference type="PANTHER" id="PTHR47053">
    <property type="entry name" value="MUREIN DD-ENDOPEPTIDASE MEPH-RELATED"/>
    <property type="match status" value="1"/>
</dbReference>
<keyword evidence="5" id="KW-0788">Thiol protease</keyword>
<dbReference type="Gene3D" id="3.90.1720.10">
    <property type="entry name" value="endopeptidase domain like (from Nostoc punctiforme)"/>
    <property type="match status" value="1"/>
</dbReference>
<dbReference type="AlphaFoldDB" id="A0AA97D9R6"/>
<keyword evidence="6" id="KW-0175">Coiled coil</keyword>
<dbReference type="EMBL" id="CP135996">
    <property type="protein sequence ID" value="WOC31628.1"/>
    <property type="molecule type" value="Genomic_DNA"/>
</dbReference>
<dbReference type="Pfam" id="PF00877">
    <property type="entry name" value="NLPC_P60"/>
    <property type="match status" value="1"/>
</dbReference>
<proteinExistence type="inferred from homology"/>
<evidence type="ECO:0000313" key="11">
    <source>
        <dbReference type="Proteomes" id="UP001300604"/>
    </source>
</evidence>
<gene>
    <name evidence="10" type="ORF">PXC00_10455</name>
</gene>
<dbReference type="RefSeq" id="WP_275845477.1">
    <property type="nucleotide sequence ID" value="NZ_CP135996.1"/>
</dbReference>
<comment type="similarity">
    <text evidence="1">Belongs to the peptidase C40 family.</text>
</comment>
<evidence type="ECO:0000256" key="7">
    <source>
        <dbReference type="SAM" id="MobiDB-lite"/>
    </source>
</evidence>
<feature type="signal peptide" evidence="8">
    <location>
        <begin position="1"/>
        <end position="30"/>
    </location>
</feature>
<dbReference type="Pfam" id="PF24568">
    <property type="entry name" value="CC_PcsB"/>
    <property type="match status" value="1"/>
</dbReference>
<keyword evidence="11" id="KW-1185">Reference proteome</keyword>
<evidence type="ECO:0000313" key="10">
    <source>
        <dbReference type="EMBL" id="WOC31628.1"/>
    </source>
</evidence>
<dbReference type="KEGG" id="carl:PXC00_10455"/>
<feature type="region of interest" description="Disordered" evidence="7">
    <location>
        <begin position="250"/>
        <end position="294"/>
    </location>
</feature>
<dbReference type="Gene3D" id="6.10.250.3150">
    <property type="match status" value="1"/>
</dbReference>
<dbReference type="InterPro" id="IPR051202">
    <property type="entry name" value="Peptidase_C40"/>
</dbReference>
<evidence type="ECO:0000256" key="6">
    <source>
        <dbReference type="SAM" id="Coils"/>
    </source>
</evidence>
<dbReference type="PROSITE" id="PS51935">
    <property type="entry name" value="NLPC_P60"/>
    <property type="match status" value="1"/>
</dbReference>
<reference evidence="10" key="2">
    <citation type="submission" date="2024-06" db="EMBL/GenBank/DDBJ databases">
        <title>Caproicibacterium argilliputei sp. nov, a novel caproic acid producing anaerobic bacterium isolated from pit mud.</title>
        <authorList>
            <person name="Xia S."/>
        </authorList>
    </citation>
    <scope>NUCLEOTIDE SEQUENCE</scope>
    <source>
        <strain evidence="10">ZCY20-5</strain>
    </source>
</reference>
<name>A0AA97D9R6_9FIRM</name>
<dbReference type="InterPro" id="IPR000064">
    <property type="entry name" value="NLP_P60_dom"/>
</dbReference>
<feature type="compositionally biased region" description="Low complexity" evidence="7">
    <location>
        <begin position="277"/>
        <end position="294"/>
    </location>
</feature>
<evidence type="ECO:0000256" key="2">
    <source>
        <dbReference type="ARBA" id="ARBA00022670"/>
    </source>
</evidence>
<evidence type="ECO:0000256" key="4">
    <source>
        <dbReference type="ARBA" id="ARBA00022801"/>
    </source>
</evidence>
<protein>
    <submittedName>
        <fullName evidence="10">NlpC/P60 family protein</fullName>
    </submittedName>
</protein>
<dbReference type="PANTHER" id="PTHR47053:SF1">
    <property type="entry name" value="MUREIN DD-ENDOPEPTIDASE MEPH-RELATED"/>
    <property type="match status" value="1"/>
</dbReference>
<evidence type="ECO:0000259" key="9">
    <source>
        <dbReference type="PROSITE" id="PS51935"/>
    </source>
</evidence>
<reference evidence="10" key="1">
    <citation type="submission" date="2023-09" db="EMBL/GenBank/DDBJ databases">
        <authorList>
            <person name="Zeng C."/>
        </authorList>
    </citation>
    <scope>NUCLEOTIDE SEQUENCE</scope>
    <source>
        <strain evidence="10">ZCY20-5</strain>
    </source>
</reference>
<keyword evidence="4" id="KW-0378">Hydrolase</keyword>
<dbReference type="Proteomes" id="UP001300604">
    <property type="component" value="Chromosome"/>
</dbReference>
<dbReference type="GO" id="GO:0006508">
    <property type="term" value="P:proteolysis"/>
    <property type="evidence" value="ECO:0007669"/>
    <property type="project" value="UniProtKB-KW"/>
</dbReference>
<keyword evidence="2" id="KW-0645">Protease</keyword>
<evidence type="ECO:0000256" key="3">
    <source>
        <dbReference type="ARBA" id="ARBA00022729"/>
    </source>
</evidence>
<accession>A0AA97D9R6</accession>
<feature type="coiled-coil region" evidence="6">
    <location>
        <begin position="164"/>
        <end position="201"/>
    </location>
</feature>
<feature type="compositionally biased region" description="Low complexity" evidence="7">
    <location>
        <begin position="250"/>
        <end position="267"/>
    </location>
</feature>
<keyword evidence="3 8" id="KW-0732">Signal</keyword>